<sequence>MVARGARTERGARPPGPPCSAPPAGSGAHRGLGRAGAALPPALRCSPREAAHPGGYCAQGGAGRGREPGRSESLPAPSGLRREGQREARGRGAGAWVGTKISVQGRRWGFSRPGPPFRLAPLRLQAALSGVGKKRVESLTVRARPRRGAPLQPPGLLAEAHVLSFPPRTEVPWLQGGRRSLRFLQTPRRTLPPLPPPALGLQQPCGRRSAWPGVGTRRDLHQAGIRTPGIPGGAGRLSAEPPRNGLRRPTGRQGLEAGPWVPRSLGETLGETLPTLLSAGKRPPGRPLQLRAATRAVGPELGPGTREPAGPPQEGREAGRRPLAPRRALARPPPPPPRPGGSERPAARRAQDGRDRKSGPQRK</sequence>
<feature type="compositionally biased region" description="Basic and acidic residues" evidence="1">
    <location>
        <begin position="345"/>
        <end position="363"/>
    </location>
</feature>
<protein>
    <submittedName>
        <fullName evidence="3">Collagen alpha-1(I) chain-like</fullName>
    </submittedName>
</protein>
<dbReference type="RefSeq" id="XP_025708169.1">
    <property type="nucleotide sequence ID" value="XM_025852384.1"/>
</dbReference>
<feature type="compositionally biased region" description="Basic and acidic residues" evidence="1">
    <location>
        <begin position="80"/>
        <end position="90"/>
    </location>
</feature>
<organism evidence="2 3">
    <name type="scientific">Callorhinus ursinus</name>
    <name type="common">Northern fur seal</name>
    <dbReference type="NCBI Taxonomy" id="34884"/>
    <lineage>
        <taxon>Eukaryota</taxon>
        <taxon>Metazoa</taxon>
        <taxon>Chordata</taxon>
        <taxon>Craniata</taxon>
        <taxon>Vertebrata</taxon>
        <taxon>Euteleostomi</taxon>
        <taxon>Mammalia</taxon>
        <taxon>Eutheria</taxon>
        <taxon>Laurasiatheria</taxon>
        <taxon>Carnivora</taxon>
        <taxon>Caniformia</taxon>
        <taxon>Pinnipedia</taxon>
        <taxon>Otariidae</taxon>
        <taxon>Callorhinus</taxon>
    </lineage>
</organism>
<proteinExistence type="predicted"/>
<keyword evidence="2" id="KW-1185">Reference proteome</keyword>
<reference key="1">
    <citation type="submission" date="2019-01" db="UniProtKB">
        <authorList>
            <consortium name="RefSeq"/>
        </authorList>
    </citation>
    <scope>IDENTIFICATION</scope>
</reference>
<dbReference type="InParanoid" id="A0A3Q7MME0"/>
<evidence type="ECO:0000313" key="2">
    <source>
        <dbReference type="Proteomes" id="UP000286641"/>
    </source>
</evidence>
<reference evidence="3" key="2">
    <citation type="submission" date="2025-08" db="UniProtKB">
        <authorList>
            <consortium name="RefSeq"/>
        </authorList>
    </citation>
    <scope>IDENTIFICATION</scope>
    <source>
        <tissue evidence="3">Blood</tissue>
    </source>
</reference>
<feature type="region of interest" description="Disordered" evidence="1">
    <location>
        <begin position="223"/>
        <end position="363"/>
    </location>
</feature>
<feature type="compositionally biased region" description="Low complexity" evidence="1">
    <location>
        <begin position="35"/>
        <end position="44"/>
    </location>
</feature>
<dbReference type="AlphaFoldDB" id="A0A3Q7MME0"/>
<feature type="compositionally biased region" description="Basic and acidic residues" evidence="1">
    <location>
        <begin position="1"/>
        <end position="12"/>
    </location>
</feature>
<feature type="compositionally biased region" description="Low complexity" evidence="1">
    <location>
        <begin position="265"/>
        <end position="277"/>
    </location>
</feature>
<feature type="region of interest" description="Disordered" evidence="1">
    <location>
        <begin position="1"/>
        <end position="98"/>
    </location>
</feature>
<evidence type="ECO:0000256" key="1">
    <source>
        <dbReference type="SAM" id="MobiDB-lite"/>
    </source>
</evidence>
<gene>
    <name evidence="3" type="primary">LOC112809052</name>
</gene>
<evidence type="ECO:0000313" key="3">
    <source>
        <dbReference type="RefSeq" id="XP_025708169.1"/>
    </source>
</evidence>
<dbReference type="Proteomes" id="UP000286641">
    <property type="component" value="Unplaced"/>
</dbReference>
<name>A0A3Q7MME0_CALUR</name>
<accession>A0A3Q7MME0</accession>